<dbReference type="Proteomes" id="UP000315235">
    <property type="component" value="Unassembled WGS sequence"/>
</dbReference>
<proteinExistence type="inferred from homology"/>
<evidence type="ECO:0000256" key="2">
    <source>
        <dbReference type="ARBA" id="ARBA00022729"/>
    </source>
</evidence>
<dbReference type="SMART" id="SM00062">
    <property type="entry name" value="PBPb"/>
    <property type="match status" value="1"/>
</dbReference>
<dbReference type="Pfam" id="PF00497">
    <property type="entry name" value="SBP_bac_3"/>
    <property type="match status" value="1"/>
</dbReference>
<accession>A0A553H3W5</accession>
<feature type="signal peptide" evidence="3">
    <location>
        <begin position="1"/>
        <end position="21"/>
    </location>
</feature>
<dbReference type="EMBL" id="VJOY01000002">
    <property type="protein sequence ID" value="TRX76442.1"/>
    <property type="molecule type" value="Genomic_DNA"/>
</dbReference>
<dbReference type="SUPFAM" id="SSF53850">
    <property type="entry name" value="Periplasmic binding protein-like II"/>
    <property type="match status" value="1"/>
</dbReference>
<evidence type="ECO:0000259" key="4">
    <source>
        <dbReference type="SMART" id="SM00062"/>
    </source>
</evidence>
<dbReference type="InterPro" id="IPR001638">
    <property type="entry name" value="Solute-binding_3/MltF_N"/>
</dbReference>
<comment type="similarity">
    <text evidence="1">Belongs to the bacterial solute-binding protein 3 family.</text>
</comment>
<comment type="caution">
    <text evidence="5">The sequence shown here is derived from an EMBL/GenBank/DDBJ whole genome shotgun (WGS) entry which is preliminary data.</text>
</comment>
<sequence length="274" mass="29308">MRLLLSLCTTLALIASLPAHAAGELRRIAESGQLKIGYIPSPPGTAKDPRSGELTGFYVDAAKAIAEDMGVKPVFIETTWANFVAGLQSGQFDMSIGATFATVKRAMAVDFTTPIFYLGSVAVVGRDDTRFASIADMNKPEVRVAVVQGTAAETYVRANMPQARITALNTGNLTAGFMEVAAGRADVSFEDLFTATQFAKQQPGVKVIFADKPVNFLPISWTVNKGNSELLSVLNIGLSNLLVSGRWDAIAAKYIDGGRYVNQPNLRAFPRAAE</sequence>
<dbReference type="PANTHER" id="PTHR35936">
    <property type="entry name" value="MEMBRANE-BOUND LYTIC MUREIN TRANSGLYCOSYLASE F"/>
    <property type="match status" value="1"/>
</dbReference>
<name>A0A553H3W5_9PSED</name>
<dbReference type="Gene3D" id="3.40.190.10">
    <property type="entry name" value="Periplasmic binding protein-like II"/>
    <property type="match status" value="2"/>
</dbReference>
<dbReference type="AlphaFoldDB" id="A0A553H3W5"/>
<gene>
    <name evidence="5" type="ORF">FM069_04105</name>
</gene>
<protein>
    <submittedName>
        <fullName evidence="5">Amino acid ABC transporter substrate-binding protein</fullName>
    </submittedName>
</protein>
<reference evidence="5 6" key="1">
    <citation type="submission" date="2019-07" db="EMBL/GenBank/DDBJ databases">
        <title>Pseudomonas mangiferae sp. nov., isolated from bark of mango tree in Thailand.</title>
        <authorList>
            <person name="Srisuk N."/>
            <person name="Anurat P."/>
        </authorList>
    </citation>
    <scope>NUCLEOTIDE SEQUENCE [LARGE SCALE GENOMIC DNA]</scope>
    <source>
        <strain evidence="5 6">DMKU_BBB3-04</strain>
    </source>
</reference>
<feature type="chain" id="PRO_5022084694" evidence="3">
    <location>
        <begin position="22"/>
        <end position="274"/>
    </location>
</feature>
<dbReference type="PANTHER" id="PTHR35936:SF19">
    <property type="entry name" value="AMINO-ACID-BINDING PROTEIN YXEM-RELATED"/>
    <property type="match status" value="1"/>
</dbReference>
<evidence type="ECO:0000256" key="3">
    <source>
        <dbReference type="SAM" id="SignalP"/>
    </source>
</evidence>
<evidence type="ECO:0000256" key="1">
    <source>
        <dbReference type="ARBA" id="ARBA00010333"/>
    </source>
</evidence>
<keyword evidence="6" id="KW-1185">Reference proteome</keyword>
<keyword evidence="2 3" id="KW-0732">Signal</keyword>
<organism evidence="5 6">
    <name type="scientific">Pseudomonas mangiferae</name>
    <dbReference type="NCBI Taxonomy" id="2593654"/>
    <lineage>
        <taxon>Bacteria</taxon>
        <taxon>Pseudomonadati</taxon>
        <taxon>Pseudomonadota</taxon>
        <taxon>Gammaproteobacteria</taxon>
        <taxon>Pseudomonadales</taxon>
        <taxon>Pseudomonadaceae</taxon>
        <taxon>Pseudomonas</taxon>
    </lineage>
</organism>
<evidence type="ECO:0000313" key="6">
    <source>
        <dbReference type="Proteomes" id="UP000315235"/>
    </source>
</evidence>
<evidence type="ECO:0000313" key="5">
    <source>
        <dbReference type="EMBL" id="TRX76442.1"/>
    </source>
</evidence>
<feature type="domain" description="Solute-binding protein family 3/N-terminal" evidence="4">
    <location>
        <begin position="33"/>
        <end position="258"/>
    </location>
</feature>
<dbReference type="OrthoDB" id="7708309at2"/>
<dbReference type="CDD" id="cd13530">
    <property type="entry name" value="PBP2_peptides_like"/>
    <property type="match status" value="1"/>
</dbReference>